<feature type="signal peptide" evidence="1">
    <location>
        <begin position="1"/>
        <end position="21"/>
    </location>
</feature>
<dbReference type="EMBL" id="CP098400">
    <property type="protein sequence ID" value="URW79083.1"/>
    <property type="molecule type" value="Genomic_DNA"/>
</dbReference>
<feature type="chain" id="PRO_5039912233" evidence="1">
    <location>
        <begin position="22"/>
        <end position="306"/>
    </location>
</feature>
<evidence type="ECO:0000313" key="3">
    <source>
        <dbReference type="EMBL" id="URW79083.1"/>
    </source>
</evidence>
<dbReference type="Proteomes" id="UP001056426">
    <property type="component" value="Chromosome"/>
</dbReference>
<feature type="domain" description="Fibrobacter succinogenes major paralogous" evidence="2">
    <location>
        <begin position="141"/>
        <end position="305"/>
    </location>
</feature>
<evidence type="ECO:0000313" key="4">
    <source>
        <dbReference type="Proteomes" id="UP001056426"/>
    </source>
</evidence>
<dbReference type="InterPro" id="IPR013783">
    <property type="entry name" value="Ig-like_fold"/>
</dbReference>
<protein>
    <submittedName>
        <fullName evidence="3">Ig-like domain-containing protein</fullName>
    </submittedName>
</protein>
<dbReference type="AlphaFoldDB" id="A0A9J6ZN59"/>
<evidence type="ECO:0000259" key="2">
    <source>
        <dbReference type="Pfam" id="PF09603"/>
    </source>
</evidence>
<dbReference type="Pfam" id="PF09603">
    <property type="entry name" value="Fib_succ_major"/>
    <property type="match status" value="1"/>
</dbReference>
<accession>A0A9J6ZN59</accession>
<organism evidence="3 4">
    <name type="scientific">Xiashengella succiniciproducens</name>
    <dbReference type="NCBI Taxonomy" id="2949635"/>
    <lineage>
        <taxon>Bacteria</taxon>
        <taxon>Pseudomonadati</taxon>
        <taxon>Bacteroidota</taxon>
        <taxon>Bacteroidia</taxon>
        <taxon>Marinilabiliales</taxon>
        <taxon>Marinilabiliaceae</taxon>
        <taxon>Xiashengella</taxon>
    </lineage>
</organism>
<evidence type="ECO:0000256" key="1">
    <source>
        <dbReference type="SAM" id="SignalP"/>
    </source>
</evidence>
<reference evidence="3" key="1">
    <citation type="submission" date="2022-05" db="EMBL/GenBank/DDBJ databases">
        <authorList>
            <person name="Sun X."/>
        </authorList>
    </citation>
    <scope>NUCLEOTIDE SEQUENCE</scope>
    <source>
        <strain evidence="3">Ai-910</strain>
    </source>
</reference>
<keyword evidence="1" id="KW-0732">Signal</keyword>
<dbReference type="Gene3D" id="2.60.40.10">
    <property type="entry name" value="Immunoglobulins"/>
    <property type="match status" value="1"/>
</dbReference>
<dbReference type="NCBIfam" id="TIGR02145">
    <property type="entry name" value="Fib_succ_major"/>
    <property type="match status" value="1"/>
</dbReference>
<dbReference type="PROSITE" id="PS51257">
    <property type="entry name" value="PROKAR_LIPOPROTEIN"/>
    <property type="match status" value="1"/>
</dbReference>
<gene>
    <name evidence="3" type="ORF">M9189_09485</name>
</gene>
<reference evidence="3" key="2">
    <citation type="submission" date="2022-06" db="EMBL/GenBank/DDBJ databases">
        <title>Xiashengella guii gen. nov. sp. nov., a bacterium isolated form anaerobic digestion tank.</title>
        <authorList>
            <person name="Huang H."/>
        </authorList>
    </citation>
    <scope>NUCLEOTIDE SEQUENCE</scope>
    <source>
        <strain evidence="3">Ai-910</strain>
    </source>
</reference>
<keyword evidence="4" id="KW-1185">Reference proteome</keyword>
<dbReference type="RefSeq" id="WP_250722696.1">
    <property type="nucleotide sequence ID" value="NZ_CP098400.1"/>
</dbReference>
<sequence length="306" mass="33334">MKHTNKFLAILIASIIAFGFAACSKDEDNDAPTCTIVSPTDGEEITQGNTVTISVEAEDDDGSIAEVRFYIDGVGKGSANSFPYNYEWITTEEEIGSHTIKAEAKDNAGATKTDEITVAIVSSGGGGTFTDPRDGKVYQTVTIGNQEWMAENLAYEPSSGNYWAYDNNNSNVETYGYLYDWETACDVCPDGWHLPTDAEWTELTDYLGENAGGKLKATGTIEAGTGLWYDPNTGATNETGFTALPGGYRGLDGTFGSIGGYGGWWSATEYDTDGAWYRSMHFDYSNVTRYLDYSKELGFSVRCLRD</sequence>
<dbReference type="Pfam" id="PF17957">
    <property type="entry name" value="Big_7"/>
    <property type="match status" value="1"/>
</dbReference>
<dbReference type="InterPro" id="IPR011871">
    <property type="entry name" value="Fib_succ_major"/>
</dbReference>
<dbReference type="KEGG" id="alkq:M9189_09485"/>
<proteinExistence type="predicted"/>
<name>A0A9J6ZN59_9BACT</name>